<dbReference type="AlphaFoldDB" id="A0A3R5ZQ95"/>
<dbReference type="EMBL" id="QSFX01000010">
    <property type="protein sequence ID" value="RHA89620.1"/>
    <property type="molecule type" value="Genomic_DNA"/>
</dbReference>
<evidence type="ECO:0000313" key="3">
    <source>
        <dbReference type="EMBL" id="RHA89620.1"/>
    </source>
</evidence>
<dbReference type="GO" id="GO:0031177">
    <property type="term" value="F:phosphopantetheine binding"/>
    <property type="evidence" value="ECO:0007669"/>
    <property type="project" value="TreeGrafter"/>
</dbReference>
<gene>
    <name evidence="3" type="ORF">DW914_07380</name>
    <name evidence="2" type="ORF">DWY29_12990</name>
</gene>
<evidence type="ECO:0000313" key="4">
    <source>
        <dbReference type="Proteomes" id="UP000283492"/>
    </source>
</evidence>
<dbReference type="Gene3D" id="3.40.50.12780">
    <property type="entry name" value="N-terminal domain of ligase-like"/>
    <property type="match status" value="1"/>
</dbReference>
<dbReference type="Gene3D" id="3.30.300.30">
    <property type="match status" value="1"/>
</dbReference>
<dbReference type="GO" id="GO:0043041">
    <property type="term" value="P:amino acid activation for nonribosomal peptide biosynthetic process"/>
    <property type="evidence" value="ECO:0007669"/>
    <property type="project" value="TreeGrafter"/>
</dbReference>
<accession>A0A3R5ZQ95</accession>
<dbReference type="PROSITE" id="PS00455">
    <property type="entry name" value="AMP_BINDING"/>
    <property type="match status" value="1"/>
</dbReference>
<proteinExistence type="predicted"/>
<dbReference type="CDD" id="cd05930">
    <property type="entry name" value="A_NRPS"/>
    <property type="match status" value="1"/>
</dbReference>
<evidence type="ECO:0000259" key="1">
    <source>
        <dbReference type="Pfam" id="PF00501"/>
    </source>
</evidence>
<dbReference type="PANTHER" id="PTHR45527:SF1">
    <property type="entry name" value="FATTY ACID SYNTHASE"/>
    <property type="match status" value="1"/>
</dbReference>
<dbReference type="InterPro" id="IPR010071">
    <property type="entry name" value="AA_adenyl_dom"/>
</dbReference>
<dbReference type="InterPro" id="IPR042099">
    <property type="entry name" value="ANL_N_sf"/>
</dbReference>
<dbReference type="InterPro" id="IPR045851">
    <property type="entry name" value="AMP-bd_C_sf"/>
</dbReference>
<comment type="caution">
    <text evidence="2">The sequence shown here is derived from an EMBL/GenBank/DDBJ whole genome shotgun (WGS) entry which is preliminary data.</text>
</comment>
<dbReference type="SUPFAM" id="SSF56801">
    <property type="entry name" value="Acetyl-CoA synthetase-like"/>
    <property type="match status" value="1"/>
</dbReference>
<dbReference type="GO" id="GO:0005737">
    <property type="term" value="C:cytoplasm"/>
    <property type="evidence" value="ECO:0007669"/>
    <property type="project" value="TreeGrafter"/>
</dbReference>
<dbReference type="GO" id="GO:0044550">
    <property type="term" value="P:secondary metabolite biosynthetic process"/>
    <property type="evidence" value="ECO:0007669"/>
    <property type="project" value="TreeGrafter"/>
</dbReference>
<feature type="domain" description="AMP-dependent synthetase/ligase" evidence="1">
    <location>
        <begin position="10"/>
        <end position="374"/>
    </location>
</feature>
<dbReference type="PANTHER" id="PTHR45527">
    <property type="entry name" value="NONRIBOSOMAL PEPTIDE SYNTHETASE"/>
    <property type="match status" value="1"/>
</dbReference>
<dbReference type="Proteomes" id="UP000285820">
    <property type="component" value="Unassembled WGS sequence"/>
</dbReference>
<organism evidence="2 5">
    <name type="scientific">Roseburia inulinivorans</name>
    <dbReference type="NCBI Taxonomy" id="360807"/>
    <lineage>
        <taxon>Bacteria</taxon>
        <taxon>Bacillati</taxon>
        <taxon>Bacillota</taxon>
        <taxon>Clostridia</taxon>
        <taxon>Lachnospirales</taxon>
        <taxon>Lachnospiraceae</taxon>
        <taxon>Roseburia</taxon>
    </lineage>
</organism>
<dbReference type="InterPro" id="IPR020845">
    <property type="entry name" value="AMP-binding_CS"/>
</dbReference>
<dbReference type="Proteomes" id="UP000283492">
    <property type="component" value="Unassembled WGS sequence"/>
</dbReference>
<evidence type="ECO:0000313" key="5">
    <source>
        <dbReference type="Proteomes" id="UP000285820"/>
    </source>
</evidence>
<evidence type="ECO:0000313" key="2">
    <source>
        <dbReference type="EMBL" id="RGR66478.1"/>
    </source>
</evidence>
<dbReference type="NCBIfam" id="TIGR01733">
    <property type="entry name" value="AA-adenyl-dom"/>
    <property type="match status" value="1"/>
</dbReference>
<reference evidence="4 5" key="1">
    <citation type="submission" date="2018-08" db="EMBL/GenBank/DDBJ databases">
        <title>A genome reference for cultivated species of the human gut microbiota.</title>
        <authorList>
            <person name="Zou Y."/>
            <person name="Xue W."/>
            <person name="Luo G."/>
        </authorList>
    </citation>
    <scope>NUCLEOTIDE SEQUENCE [LARGE SCALE GENOMIC DNA]</scope>
    <source>
        <strain evidence="2 5">AF24-4</strain>
        <strain evidence="3 4">AM42-1AC</strain>
    </source>
</reference>
<name>A0A3R5ZQ95_9FIRM</name>
<dbReference type="Pfam" id="PF00501">
    <property type="entry name" value="AMP-binding"/>
    <property type="match status" value="1"/>
</dbReference>
<protein>
    <submittedName>
        <fullName evidence="2">Amino acid adenylation domain-containing protein</fullName>
    </submittedName>
</protein>
<sequence>MNNCVLDLLEKTTTEYGEKVAFEDDKRKVTYEELSRTAKGIATQLMEEMVGGEVVAFFFDKSVRAVCAIFGVIYAGGTYSFIDTKQPEKRITQILKILKPTIIITDLENRNNIISIAQAVGSKLKNIEDILEKSESINIDEIRINEKRLSIIDTQPLYINFTSGSTGSPKGVVVSHRSVMDFIPQFVEVMKITKDDKIGNQAPFDFDVSVKDIYSAIYTGATVVLIPREYFSKPVCLMDYLCDRKISILIWAVSALCFITTMKGLEYRCPTEIKCIGFSGEVMPIKHFNKLKKYLTKTKFINLYGPTEITCNCTYYSIPEEVTYSLQDTIPIGKNFVNEKVFLLDENDNLINPKNRSLIGEICVAGTCLALGYYNDEERTNKVFVQNPLQDKYREIIYRTGDMAQYVADGNLRYISRKDFQVKHLGHRIELGEIESITMQIDNVDRAICMYQLEKKRIVLFYTGKCEKKAIQEILHESLPTYMIPNKIIKLEMMPLNKNGKIDRNVIKELM</sequence>
<dbReference type="EMBL" id="QRUN01000022">
    <property type="protein sequence ID" value="RGR66478.1"/>
    <property type="molecule type" value="Genomic_DNA"/>
</dbReference>
<dbReference type="InterPro" id="IPR000873">
    <property type="entry name" value="AMP-dep_synth/lig_dom"/>
</dbReference>